<reference evidence="1" key="1">
    <citation type="journal article" date="2015" name="Nature">
        <title>Complex archaea that bridge the gap between prokaryotes and eukaryotes.</title>
        <authorList>
            <person name="Spang A."/>
            <person name="Saw J.H."/>
            <person name="Jorgensen S.L."/>
            <person name="Zaremba-Niedzwiedzka K."/>
            <person name="Martijn J."/>
            <person name="Lind A.E."/>
            <person name="van Eijk R."/>
            <person name="Schleper C."/>
            <person name="Guy L."/>
            <person name="Ettema T.J."/>
        </authorList>
    </citation>
    <scope>NUCLEOTIDE SEQUENCE</scope>
</reference>
<sequence>MRKEIEPHLFYWENIVTYRGVSVLGVATVLRLWAEGDIEEAINHLRDTDESGTRRCDKCAQVLSEEKGEGC</sequence>
<dbReference type="EMBL" id="LAZR01068916">
    <property type="protein sequence ID" value="KKK48736.1"/>
    <property type="molecule type" value="Genomic_DNA"/>
</dbReference>
<evidence type="ECO:0000313" key="1">
    <source>
        <dbReference type="EMBL" id="KKK48736.1"/>
    </source>
</evidence>
<comment type="caution">
    <text evidence="1">The sequence shown here is derived from an EMBL/GenBank/DDBJ whole genome shotgun (WGS) entry which is preliminary data.</text>
</comment>
<accession>A0A0F8YKW1</accession>
<name>A0A0F8YKW1_9ZZZZ</name>
<proteinExistence type="predicted"/>
<gene>
    <name evidence="1" type="ORF">LCGC14_3142110</name>
</gene>
<dbReference type="AlphaFoldDB" id="A0A0F8YKW1"/>
<organism evidence="1">
    <name type="scientific">marine sediment metagenome</name>
    <dbReference type="NCBI Taxonomy" id="412755"/>
    <lineage>
        <taxon>unclassified sequences</taxon>
        <taxon>metagenomes</taxon>
        <taxon>ecological metagenomes</taxon>
    </lineage>
</organism>
<protein>
    <submittedName>
        <fullName evidence="1">Uncharacterized protein</fullName>
    </submittedName>
</protein>